<evidence type="ECO:0000256" key="1">
    <source>
        <dbReference type="ARBA" id="ARBA00011076"/>
    </source>
</evidence>
<evidence type="ECO:0000256" key="2">
    <source>
        <dbReference type="ARBA" id="ARBA00011881"/>
    </source>
</evidence>
<evidence type="ECO:0000256" key="4">
    <source>
        <dbReference type="ARBA" id="ARBA00022801"/>
    </source>
</evidence>
<dbReference type="InterPro" id="IPR015868">
    <property type="entry name" value="Glutaminase"/>
</dbReference>
<feature type="binding site" evidence="7">
    <location>
        <position position="189"/>
    </location>
    <ligand>
        <name>substrate</name>
    </ligand>
</feature>
<keyword evidence="9" id="KW-1185">Reference proteome</keyword>
<organism evidence="8 9">
    <name type="scientific">Cellulosimicrobium cellulans F16</name>
    <dbReference type="NCBI Taxonomy" id="1350482"/>
    <lineage>
        <taxon>Bacteria</taxon>
        <taxon>Bacillati</taxon>
        <taxon>Actinomycetota</taxon>
        <taxon>Actinomycetes</taxon>
        <taxon>Micrococcales</taxon>
        <taxon>Promicromonosporaceae</taxon>
        <taxon>Cellulosimicrobium</taxon>
    </lineage>
</organism>
<proteinExistence type="inferred from homology"/>
<dbReference type="Proteomes" id="UP000037387">
    <property type="component" value="Unassembled WGS sequence"/>
</dbReference>
<feature type="binding site" evidence="7">
    <location>
        <position position="290"/>
    </location>
    <ligand>
        <name>substrate</name>
    </ligand>
</feature>
<evidence type="ECO:0000256" key="5">
    <source>
        <dbReference type="ARBA" id="ARBA00049534"/>
    </source>
</evidence>
<dbReference type="AlphaFoldDB" id="A0A0M0F9V4"/>
<keyword evidence="7" id="KW-0007">Acetylation</keyword>
<dbReference type="Gene3D" id="3.40.710.10">
    <property type="entry name" value="DD-peptidase/beta-lactamase superfamily"/>
    <property type="match status" value="1"/>
</dbReference>
<dbReference type="EMBL" id="ATNL01000006">
    <property type="protein sequence ID" value="KON74390.1"/>
    <property type="molecule type" value="Genomic_DNA"/>
</dbReference>
<dbReference type="PATRIC" id="fig|1350482.3.peg.37"/>
<feature type="binding site" evidence="7">
    <location>
        <position position="196"/>
    </location>
    <ligand>
        <name>substrate</name>
    </ligand>
</feature>
<dbReference type="GO" id="GO:0006537">
    <property type="term" value="P:glutamate biosynthetic process"/>
    <property type="evidence" value="ECO:0007669"/>
    <property type="project" value="TreeGrafter"/>
</dbReference>
<comment type="similarity">
    <text evidence="1 7">Belongs to the glutaminase family.</text>
</comment>
<keyword evidence="4 7" id="KW-0378">Hydrolase</keyword>
<evidence type="ECO:0000256" key="7">
    <source>
        <dbReference type="HAMAP-Rule" id="MF_00313"/>
    </source>
</evidence>
<dbReference type="GO" id="GO:0006543">
    <property type="term" value="P:L-glutamine catabolic process"/>
    <property type="evidence" value="ECO:0007669"/>
    <property type="project" value="TreeGrafter"/>
</dbReference>
<comment type="catalytic activity">
    <reaction evidence="5 7">
        <text>L-glutamine + H2O = L-glutamate + NH4(+)</text>
        <dbReference type="Rhea" id="RHEA:15889"/>
        <dbReference type="ChEBI" id="CHEBI:15377"/>
        <dbReference type="ChEBI" id="CHEBI:28938"/>
        <dbReference type="ChEBI" id="CHEBI:29985"/>
        <dbReference type="ChEBI" id="CHEBI:58359"/>
        <dbReference type="EC" id="3.5.1.2"/>
    </reaction>
</comment>
<dbReference type="FunFam" id="3.40.710.10:FF:000005">
    <property type="entry name" value="Glutaminase"/>
    <property type="match status" value="1"/>
</dbReference>
<dbReference type="SUPFAM" id="SSF56601">
    <property type="entry name" value="beta-lactamase/transpeptidase-like"/>
    <property type="match status" value="1"/>
</dbReference>
<feature type="binding site" evidence="7">
    <location>
        <position position="220"/>
    </location>
    <ligand>
        <name>substrate</name>
    </ligand>
</feature>
<comment type="caution">
    <text evidence="8">The sequence shown here is derived from an EMBL/GenBank/DDBJ whole genome shotgun (WGS) entry which is preliminary data.</text>
</comment>
<dbReference type="HAMAP" id="MF_00313">
    <property type="entry name" value="Glutaminase"/>
    <property type="match status" value="1"/>
</dbReference>
<dbReference type="Pfam" id="PF04960">
    <property type="entry name" value="Glutaminase"/>
    <property type="match status" value="1"/>
</dbReference>
<dbReference type="GO" id="GO:0004359">
    <property type="term" value="F:glutaminase activity"/>
    <property type="evidence" value="ECO:0007669"/>
    <property type="project" value="UniProtKB-UniRule"/>
</dbReference>
<feature type="binding site" evidence="7">
    <location>
        <position position="145"/>
    </location>
    <ligand>
        <name>substrate</name>
    </ligand>
</feature>
<feature type="binding site" evidence="7">
    <location>
        <position position="272"/>
    </location>
    <ligand>
        <name>substrate</name>
    </ligand>
</feature>
<dbReference type="InterPro" id="IPR012338">
    <property type="entry name" value="Beta-lactam/transpept-like"/>
</dbReference>
<protein>
    <recommendedName>
        <fullName evidence="6 7">Glutaminase</fullName>
        <ecNumber evidence="3 7">3.5.1.2</ecNumber>
    </recommendedName>
</protein>
<evidence type="ECO:0000313" key="9">
    <source>
        <dbReference type="Proteomes" id="UP000037387"/>
    </source>
</evidence>
<dbReference type="NCBIfam" id="TIGR03814">
    <property type="entry name" value="Gln_ase"/>
    <property type="match status" value="1"/>
</dbReference>
<dbReference type="PANTHER" id="PTHR12544:SF48">
    <property type="entry name" value="GLUTAMINASE 1"/>
    <property type="match status" value="1"/>
</dbReference>
<feature type="binding site" evidence="7">
    <location>
        <position position="94"/>
    </location>
    <ligand>
        <name>substrate</name>
    </ligand>
</feature>
<gene>
    <name evidence="7" type="primary">glsA</name>
    <name evidence="8" type="ORF">M768_00265</name>
</gene>
<comment type="subunit">
    <text evidence="2 7">Homotetramer.</text>
</comment>
<evidence type="ECO:0000256" key="6">
    <source>
        <dbReference type="ARBA" id="ARBA00070405"/>
    </source>
</evidence>
<evidence type="ECO:0000256" key="3">
    <source>
        <dbReference type="ARBA" id="ARBA00012918"/>
    </source>
</evidence>
<reference evidence="8 9" key="1">
    <citation type="journal article" date="2015" name="Sci. Rep.">
        <title>Functional and structural properties of a novel cellulosome-like multienzyme complex: efficient glycoside hydrolysis of water-insoluble 7-xylosyl-10-deacetylpaclitaxel.</title>
        <authorList>
            <person name="Dou T.Y."/>
            <person name="Luan H.W."/>
            <person name="Ge G.B."/>
            <person name="Dong M.M."/>
            <person name="Zou H.F."/>
            <person name="He Y.Q."/>
            <person name="Cui P."/>
            <person name="Wang J.Y."/>
            <person name="Hao D.C."/>
            <person name="Yang S.L."/>
            <person name="Yang L."/>
        </authorList>
    </citation>
    <scope>NUCLEOTIDE SEQUENCE [LARGE SCALE GENOMIC DNA]</scope>
    <source>
        <strain evidence="8 9">F16</strain>
    </source>
</reference>
<dbReference type="PANTHER" id="PTHR12544">
    <property type="entry name" value="GLUTAMINASE"/>
    <property type="match status" value="1"/>
</dbReference>
<accession>A0A0M0F9V4</accession>
<dbReference type="EC" id="3.5.1.2" evidence="3 7"/>
<dbReference type="NCBIfam" id="NF009020">
    <property type="entry name" value="PRK12356.1"/>
    <property type="match status" value="1"/>
</dbReference>
<sequence length="357" mass="37455">MVVSDDPDGGDGMGLDVDGVEQEVATGSLPGWDRVEEHVRAAHERYRGNDDGAVADYIPVLAEADRSLFGVCVAESGGAVHAVGDADVEFSVQSISKAFVYALVCEAYGHEGVLERVGVDSTGLPFNSVMAVELHDGHPRNPMVNAGALATTALVPGASFAEQWENVRTGLSRFAGRPLELDGEVYRSESATNMRNKAIARLLESYGRIELDPLEVVDVYTKQCALRVGARDLAVMGATLADGGVNPVTGERVVSAQVCRDTLAVLASTGMYERSGEWLFEIGLPAKSGVAGGIVAVAPGKGAIGTYSPPLDPAGNSVRGQRATAYLSRTLGLNLFASSAQVPVTPTRPTERRDPAS</sequence>
<evidence type="ECO:0000313" key="8">
    <source>
        <dbReference type="EMBL" id="KON74390.1"/>
    </source>
</evidence>
<name>A0A0M0F9V4_CELCE</name>